<name>A0ABY6JQT8_9GAMM</name>
<dbReference type="RefSeq" id="WP_264429560.1">
    <property type="nucleotide sequence ID" value="NZ_CP080627.1"/>
</dbReference>
<dbReference type="NCBIfam" id="NF040699">
    <property type="entry name" value="VPA1262_fam"/>
    <property type="match status" value="1"/>
</dbReference>
<sequence>MPKPLSALLTDFRLYGLFGNDQNLTVSQIWILEIEREGSSELRFLYGRSLPGTYQSDSWSGTVSSKTPLYDNCTVKTHALTLYTSTEQLKTFLGDFISGASLQAASQLTGLTINDKLAKKVGASTFGENPVARPVMHLPTRDYYQFQSSRLSPTSYASVDSGAISSEGKPKVFTVPEGCDRKIAEAACQALNADTGMDFSKLDAWRIGDFEFICSPGLNAAERSKFDISLKGQQSSLTLFEPLTQEPTDLLIIVKALSDGSTQASYIARLGKDDSYPLHHAFEIKEFQDQVSTAYTLEIYALAGIKEEPFLQLQTGGYFLRSMNLDLQIADPIRTNGQLGWLMKKVPNREKAKLEAAEQIGRTLHSSRSRMGGHTEDQWIPLNRLTEDGVKQLRPKRSEGRFFLTLNDSGGMSRLLLIDWLRSIFEQHRDAQIAWIDPFMEDVGIELLNRLGTATANYLIITTEKESSDDSKRVSGQPNRIEKLLSKCADWGDGYFGNVLLKVLAVPENRLHDRMILIRSANGRSLAGYHLSNSVQRASENFPLLVTPIPLDVMPHVFEYVDQIIQSTLHGDGKISPSAKLIFNSVEKDRSKEVSELAELSQRCSFVDPPRAGDVLAWWLDDAQLAGLTGSELMEQMNASGYSKDGELDPKRFDSLPIKLWNEGLQLADFHSAWDALGYVLASSQAGDLYTKEKSPLPEPFKQALLEHICSSRRGALQPRIKKSQIDIEFYLTKKLTALLLSHSDPFHAFGYSPVDTSWSDYYAIKLLWSRAPKQFVLWLSTICSEPIKQPRTHALVVEALKHICERICFDKNPEQIDALLQSNVNVIVWVGLHALENAINRGNWGIELLSKIDQIQSASVRRTILCWLINEANYLNSDAKPQLIALLTQSLQAPLTDEELKDVLQPVRGRLGRLHHLTPWILESMLVPMLEQRAIDITQVAKQWVTELTTQWREALKNDSLYFKLEADGAFTDELAVLTKYLSPAVREEIFSELRKIFNTLARTIRQPMSAQISWKTYSNAHKVNFWLYALARRIAALADDEAPSLNGLLLDSEAIIERINSPTWGSISSDELLTYMKGDPDQIASYSLHHSIQRVVAQD</sequence>
<dbReference type="NCBIfam" id="NF040700">
    <property type="entry name" value="VPA1262_N_dom"/>
    <property type="match status" value="1"/>
</dbReference>
<proteinExistence type="predicted"/>
<dbReference type="Proteomes" id="UP001163082">
    <property type="component" value="Chromosome"/>
</dbReference>
<dbReference type="EMBL" id="CP080627">
    <property type="protein sequence ID" value="UYV18967.1"/>
    <property type="molecule type" value="Genomic_DNA"/>
</dbReference>
<reference evidence="1 2" key="1">
    <citation type="journal article" date="2022" name="Antonie Van Leeuwenhoek">
        <title>Whole genome sequencing of the halophilic Halomonas qaidamensis XH36, a novel species strain with high ectoine production.</title>
        <authorList>
            <person name="Zhang T."/>
            <person name="Cui T."/>
            <person name="Cao Y."/>
            <person name="Li Y."/>
            <person name="Li F."/>
            <person name="Zhu D."/>
            <person name="Xing J."/>
        </authorList>
    </citation>
    <scope>NUCLEOTIDE SEQUENCE [LARGE SCALE GENOMIC DNA]</scope>
    <source>
        <strain evidence="1 2">XH36</strain>
    </source>
</reference>
<accession>A0ABY6JQT8</accession>
<evidence type="ECO:0000313" key="2">
    <source>
        <dbReference type="Proteomes" id="UP001163082"/>
    </source>
</evidence>
<evidence type="ECO:0000313" key="1">
    <source>
        <dbReference type="EMBL" id="UYV18967.1"/>
    </source>
</evidence>
<keyword evidence="2" id="KW-1185">Reference proteome</keyword>
<gene>
    <name evidence="1" type="ORF">K1Y77_16215</name>
</gene>
<protein>
    <submittedName>
        <fullName evidence="1">Uncharacterized protein</fullName>
    </submittedName>
</protein>
<organism evidence="1 2">
    <name type="scientific">Halomonas qaidamensis</name>
    <dbReference type="NCBI Taxonomy" id="2866211"/>
    <lineage>
        <taxon>Bacteria</taxon>
        <taxon>Pseudomonadati</taxon>
        <taxon>Pseudomonadota</taxon>
        <taxon>Gammaproteobacteria</taxon>
        <taxon>Oceanospirillales</taxon>
        <taxon>Halomonadaceae</taxon>
        <taxon>Halomonas</taxon>
    </lineage>
</organism>